<evidence type="ECO:0000313" key="3">
    <source>
        <dbReference type="Proteomes" id="UP001470230"/>
    </source>
</evidence>
<evidence type="ECO:0008006" key="4">
    <source>
        <dbReference type="Google" id="ProtNLM"/>
    </source>
</evidence>
<sequence>METLPRLSYRNDVVAQLKEPNKNKERSNVLKMLYHAVESLYSNGVYIYPNVIELFRINGFKKASLYNDAIFDITNNISKDIKCNLEWINHRSFRKSSTKDKNIIMCYLLFIYHESFIKYLHDFLSKQEPNEEKIKCLISSLIRTVTNVSKFDNKNNQPLTNSNKNKSGRVKKLQRLSTIEKVQKQQKCSTVKKGPKPKDQKKEKDDDDDFDFANEAQMAGIQDHDPFIFNGSFNLENEFDNIIPF</sequence>
<name>A0ABR2GZF0_9EUKA</name>
<reference evidence="2 3" key="1">
    <citation type="submission" date="2024-04" db="EMBL/GenBank/DDBJ databases">
        <title>Tritrichomonas musculus Genome.</title>
        <authorList>
            <person name="Alves-Ferreira E."/>
            <person name="Grigg M."/>
            <person name="Lorenzi H."/>
            <person name="Galac M."/>
        </authorList>
    </citation>
    <scope>NUCLEOTIDE SEQUENCE [LARGE SCALE GENOMIC DNA]</scope>
    <source>
        <strain evidence="2 3">EAF2021</strain>
    </source>
</reference>
<gene>
    <name evidence="2" type="ORF">M9Y10_032253</name>
</gene>
<dbReference type="Proteomes" id="UP001470230">
    <property type="component" value="Unassembled WGS sequence"/>
</dbReference>
<accession>A0ABR2GZF0</accession>
<comment type="caution">
    <text evidence="2">The sequence shown here is derived from an EMBL/GenBank/DDBJ whole genome shotgun (WGS) entry which is preliminary data.</text>
</comment>
<evidence type="ECO:0000256" key="1">
    <source>
        <dbReference type="SAM" id="MobiDB-lite"/>
    </source>
</evidence>
<evidence type="ECO:0000313" key="2">
    <source>
        <dbReference type="EMBL" id="KAK8839319.1"/>
    </source>
</evidence>
<proteinExistence type="predicted"/>
<protein>
    <recommendedName>
        <fullName evidence="4">Initiator binding domain-containing protein</fullName>
    </recommendedName>
</protein>
<organism evidence="2 3">
    <name type="scientific">Tritrichomonas musculus</name>
    <dbReference type="NCBI Taxonomy" id="1915356"/>
    <lineage>
        <taxon>Eukaryota</taxon>
        <taxon>Metamonada</taxon>
        <taxon>Parabasalia</taxon>
        <taxon>Tritrichomonadida</taxon>
        <taxon>Tritrichomonadidae</taxon>
        <taxon>Tritrichomonas</taxon>
    </lineage>
</organism>
<dbReference type="EMBL" id="JAPFFF010000052">
    <property type="protein sequence ID" value="KAK8839319.1"/>
    <property type="molecule type" value="Genomic_DNA"/>
</dbReference>
<keyword evidence="3" id="KW-1185">Reference proteome</keyword>
<feature type="region of interest" description="Disordered" evidence="1">
    <location>
        <begin position="186"/>
        <end position="216"/>
    </location>
</feature>